<evidence type="ECO:0000256" key="3">
    <source>
        <dbReference type="ARBA" id="ARBA00022617"/>
    </source>
</evidence>
<organism evidence="10 11">
    <name type="scientific">Nocardiopsis mangrovi</name>
    <dbReference type="NCBI Taxonomy" id="1179818"/>
    <lineage>
        <taxon>Bacteria</taxon>
        <taxon>Bacillati</taxon>
        <taxon>Actinomycetota</taxon>
        <taxon>Actinomycetes</taxon>
        <taxon>Streptosporangiales</taxon>
        <taxon>Nocardiopsidaceae</taxon>
        <taxon>Nocardiopsis</taxon>
    </lineage>
</organism>
<evidence type="ECO:0000256" key="4">
    <source>
        <dbReference type="ARBA" id="ARBA00022723"/>
    </source>
</evidence>
<gene>
    <name evidence="10" type="ORF">ACFO4E_07330</name>
</gene>
<evidence type="ECO:0000256" key="7">
    <source>
        <dbReference type="ARBA" id="ARBA00023033"/>
    </source>
</evidence>
<accession>A0ABV9DUW2</accession>
<evidence type="ECO:0000256" key="9">
    <source>
        <dbReference type="SAM" id="MobiDB-lite"/>
    </source>
</evidence>
<keyword evidence="7 8" id="KW-0503">Monooxygenase</keyword>
<evidence type="ECO:0000256" key="8">
    <source>
        <dbReference type="RuleBase" id="RU000461"/>
    </source>
</evidence>
<dbReference type="Pfam" id="PF00067">
    <property type="entry name" value="p450"/>
    <property type="match status" value="1"/>
</dbReference>
<dbReference type="PROSITE" id="PS00086">
    <property type="entry name" value="CYTOCHROME_P450"/>
    <property type="match status" value="1"/>
</dbReference>
<dbReference type="InterPro" id="IPR036396">
    <property type="entry name" value="Cyt_P450_sf"/>
</dbReference>
<dbReference type="PRINTS" id="PR00359">
    <property type="entry name" value="BP450"/>
</dbReference>
<dbReference type="InterPro" id="IPR002397">
    <property type="entry name" value="Cyt_P450_B"/>
</dbReference>
<dbReference type="InterPro" id="IPR001128">
    <property type="entry name" value="Cyt_P450"/>
</dbReference>
<comment type="caution">
    <text evidence="10">The sequence shown here is derived from an EMBL/GenBank/DDBJ whole genome shotgun (WGS) entry which is preliminary data.</text>
</comment>
<protein>
    <submittedName>
        <fullName evidence="10">Cytochrome P450</fullName>
    </submittedName>
</protein>
<evidence type="ECO:0000313" key="11">
    <source>
        <dbReference type="Proteomes" id="UP001595923"/>
    </source>
</evidence>
<dbReference type="PANTHER" id="PTHR46696:SF5">
    <property type="entry name" value="CYTOCHROME P450 BJ-1"/>
    <property type="match status" value="1"/>
</dbReference>
<evidence type="ECO:0000256" key="2">
    <source>
        <dbReference type="ARBA" id="ARBA00010617"/>
    </source>
</evidence>
<evidence type="ECO:0000256" key="1">
    <source>
        <dbReference type="ARBA" id="ARBA00001971"/>
    </source>
</evidence>
<dbReference type="RefSeq" id="WP_378572283.1">
    <property type="nucleotide sequence ID" value="NZ_JBHSFQ010000005.1"/>
</dbReference>
<keyword evidence="6 8" id="KW-0408">Iron</keyword>
<dbReference type="SUPFAM" id="SSF48264">
    <property type="entry name" value="Cytochrome P450"/>
    <property type="match status" value="1"/>
</dbReference>
<comment type="cofactor">
    <cofactor evidence="1">
        <name>heme</name>
        <dbReference type="ChEBI" id="CHEBI:30413"/>
    </cofactor>
</comment>
<comment type="similarity">
    <text evidence="2 8">Belongs to the cytochrome P450 family.</text>
</comment>
<dbReference type="EMBL" id="JBHSFQ010000005">
    <property type="protein sequence ID" value="MFC4561664.1"/>
    <property type="molecule type" value="Genomic_DNA"/>
</dbReference>
<keyword evidence="3 8" id="KW-0349">Heme</keyword>
<dbReference type="PANTHER" id="PTHR46696">
    <property type="entry name" value="P450, PUTATIVE (EUROFUNG)-RELATED"/>
    <property type="match status" value="1"/>
</dbReference>
<dbReference type="Proteomes" id="UP001595923">
    <property type="component" value="Unassembled WGS sequence"/>
</dbReference>
<dbReference type="Gene3D" id="1.10.630.10">
    <property type="entry name" value="Cytochrome P450"/>
    <property type="match status" value="1"/>
</dbReference>
<dbReference type="InterPro" id="IPR017972">
    <property type="entry name" value="Cyt_P450_CS"/>
</dbReference>
<sequence length="406" mass="44068">MSHDDQAVRLPLPARGPLDAPDAWKRLRERCPVATVELPSGDSGALLTRYDDVKALLSDPRFAHPTAEDASARLAPEEAGGSSADGTLSLGLPLTGEAHLRWRRRVVRYFTAKRMTELRPVIVDITESLVGGMVASGRPADLKAALAFPLPVHVICDLLGAPPDERDRFSHWSDAFLNVTRFSRRQTAAAHGEFAAYMSGLIAAKRADPGEDVLSMLITQSRAEADGLSDDELRGIGMALLVAGHETTANMIGKMVAMLLADRTRWERLLADPSLVRRAVDEVLRFDANLGGFGIRRYIGEDVRIGGETLPGGTTVFCGLSSANRDEQVFADPDRLDLDRSPNPHLAFGAGPHACLGQSLARIELQVVLEVLLRTLPDLDLAVPVHELRQIRGLEVGGLSEVPVRW</sequence>
<evidence type="ECO:0000256" key="5">
    <source>
        <dbReference type="ARBA" id="ARBA00023002"/>
    </source>
</evidence>
<keyword evidence="11" id="KW-1185">Reference proteome</keyword>
<keyword evidence="5 8" id="KW-0560">Oxidoreductase</keyword>
<feature type="region of interest" description="Disordered" evidence="9">
    <location>
        <begin position="67"/>
        <end position="88"/>
    </location>
</feature>
<dbReference type="PRINTS" id="PR00385">
    <property type="entry name" value="P450"/>
</dbReference>
<name>A0ABV9DUW2_9ACTN</name>
<evidence type="ECO:0000313" key="10">
    <source>
        <dbReference type="EMBL" id="MFC4561664.1"/>
    </source>
</evidence>
<proteinExistence type="inferred from homology"/>
<dbReference type="CDD" id="cd11031">
    <property type="entry name" value="Cyp158A-like"/>
    <property type="match status" value="1"/>
</dbReference>
<keyword evidence="4 8" id="KW-0479">Metal-binding</keyword>
<evidence type="ECO:0000256" key="6">
    <source>
        <dbReference type="ARBA" id="ARBA00023004"/>
    </source>
</evidence>
<reference evidence="11" key="1">
    <citation type="journal article" date="2019" name="Int. J. Syst. Evol. Microbiol.">
        <title>The Global Catalogue of Microorganisms (GCM) 10K type strain sequencing project: providing services to taxonomists for standard genome sequencing and annotation.</title>
        <authorList>
            <consortium name="The Broad Institute Genomics Platform"/>
            <consortium name="The Broad Institute Genome Sequencing Center for Infectious Disease"/>
            <person name="Wu L."/>
            <person name="Ma J."/>
        </authorList>
    </citation>
    <scope>NUCLEOTIDE SEQUENCE [LARGE SCALE GENOMIC DNA]</scope>
    <source>
        <strain evidence="11">XZYJ18</strain>
    </source>
</reference>